<evidence type="ECO:0000313" key="8">
    <source>
        <dbReference type="EMBL" id="KFN47456.1"/>
    </source>
</evidence>
<evidence type="ECO:0000313" key="9">
    <source>
        <dbReference type="Proteomes" id="UP000029392"/>
    </source>
</evidence>
<feature type="domain" description="Acyl-CoA oxidase/dehydrogenase middle" evidence="6">
    <location>
        <begin position="184"/>
        <end position="280"/>
    </location>
</feature>
<evidence type="ECO:0000259" key="7">
    <source>
        <dbReference type="Pfam" id="PF18158"/>
    </source>
</evidence>
<feature type="domain" description="Acyl-CoA dehydrogenase/oxidase C-terminal" evidence="5">
    <location>
        <begin position="291"/>
        <end position="447"/>
    </location>
</feature>
<evidence type="ECO:0000256" key="2">
    <source>
        <dbReference type="ARBA" id="ARBA00022630"/>
    </source>
</evidence>
<evidence type="ECO:0000259" key="6">
    <source>
        <dbReference type="Pfam" id="PF02770"/>
    </source>
</evidence>
<dbReference type="Pfam" id="PF00441">
    <property type="entry name" value="Acyl-CoA_dh_1"/>
    <property type="match status" value="1"/>
</dbReference>
<keyword evidence="3 4" id="KW-0274">FAD</keyword>
<dbReference type="SUPFAM" id="SSF47203">
    <property type="entry name" value="Acyl-CoA dehydrogenase C-terminal domain-like"/>
    <property type="match status" value="1"/>
</dbReference>
<evidence type="ECO:0000256" key="1">
    <source>
        <dbReference type="ARBA" id="ARBA00009347"/>
    </source>
</evidence>
<evidence type="ECO:0008006" key="10">
    <source>
        <dbReference type="Google" id="ProtNLM"/>
    </source>
</evidence>
<feature type="domain" description="Adaptive response protein AidB N-terminal" evidence="7">
    <location>
        <begin position="14"/>
        <end position="169"/>
    </location>
</feature>
<keyword evidence="9" id="KW-1185">Reference proteome</keyword>
<comment type="similarity">
    <text evidence="1 4">Belongs to the acyl-CoA dehydrogenase family.</text>
</comment>
<dbReference type="PATRIC" id="fig|1384054.3.peg.1596"/>
<organism evidence="8 9">
    <name type="scientific">Arenimonas malthae CC-JY-1</name>
    <dbReference type="NCBI Taxonomy" id="1384054"/>
    <lineage>
        <taxon>Bacteria</taxon>
        <taxon>Pseudomonadati</taxon>
        <taxon>Pseudomonadota</taxon>
        <taxon>Gammaproteobacteria</taxon>
        <taxon>Lysobacterales</taxon>
        <taxon>Lysobacteraceae</taxon>
        <taxon>Arenimonas</taxon>
    </lineage>
</organism>
<dbReference type="Gene3D" id="1.20.140.10">
    <property type="entry name" value="Butyryl-CoA Dehydrogenase, subunit A, domain 3"/>
    <property type="match status" value="1"/>
</dbReference>
<dbReference type="AlphaFoldDB" id="A0A091B6Y5"/>
<dbReference type="InterPro" id="IPR036250">
    <property type="entry name" value="AcylCo_DH-like_C"/>
</dbReference>
<dbReference type="InterPro" id="IPR009075">
    <property type="entry name" value="AcylCo_DH/oxidase_C"/>
</dbReference>
<reference evidence="8 9" key="1">
    <citation type="submission" date="2013-09" db="EMBL/GenBank/DDBJ databases">
        <title>Genome sequencing of Arenimonas malthae.</title>
        <authorList>
            <person name="Chen F."/>
            <person name="Wang G."/>
        </authorList>
    </citation>
    <scope>NUCLEOTIDE SEQUENCE [LARGE SCALE GENOMIC DNA]</scope>
    <source>
        <strain evidence="8 9">CC-JY-1</strain>
    </source>
</reference>
<keyword evidence="2 4" id="KW-0285">Flavoprotein</keyword>
<dbReference type="InterPro" id="IPR009100">
    <property type="entry name" value="AcylCoA_DH/oxidase_NM_dom_sf"/>
</dbReference>
<dbReference type="InterPro" id="IPR041504">
    <property type="entry name" value="AidB_N"/>
</dbReference>
<evidence type="ECO:0000256" key="4">
    <source>
        <dbReference type="RuleBase" id="RU362125"/>
    </source>
</evidence>
<evidence type="ECO:0000259" key="5">
    <source>
        <dbReference type="Pfam" id="PF00441"/>
    </source>
</evidence>
<dbReference type="PANTHER" id="PTHR42707">
    <property type="entry name" value="ACYL-COA DEHYDROGENASE"/>
    <property type="match status" value="1"/>
</dbReference>
<dbReference type="EMBL" id="AVCH01000161">
    <property type="protein sequence ID" value="KFN47456.1"/>
    <property type="molecule type" value="Genomic_DNA"/>
</dbReference>
<dbReference type="Gene3D" id="6.10.250.600">
    <property type="match status" value="1"/>
</dbReference>
<accession>A0A091B6Y5</accession>
<dbReference type="InterPro" id="IPR052904">
    <property type="entry name" value="Acyl-CoA_dehydrogenase-like"/>
</dbReference>
<dbReference type="RefSeq" id="WP_043803336.1">
    <property type="nucleotide sequence ID" value="NZ_AVCH01000161.1"/>
</dbReference>
<dbReference type="Gene3D" id="2.40.110.20">
    <property type="match status" value="1"/>
</dbReference>
<dbReference type="Pfam" id="PF02770">
    <property type="entry name" value="Acyl-CoA_dh_M"/>
    <property type="match status" value="1"/>
</dbReference>
<comment type="caution">
    <text evidence="8">The sequence shown here is derived from an EMBL/GenBank/DDBJ whole genome shotgun (WGS) entry which is preliminary data.</text>
</comment>
<evidence type="ECO:0000256" key="3">
    <source>
        <dbReference type="ARBA" id="ARBA00022827"/>
    </source>
</evidence>
<dbReference type="Proteomes" id="UP000029392">
    <property type="component" value="Unassembled WGS sequence"/>
</dbReference>
<dbReference type="OrthoDB" id="9771038at2"/>
<dbReference type="eggNOG" id="COG1960">
    <property type="taxonomic scope" value="Bacteria"/>
</dbReference>
<dbReference type="PANTHER" id="PTHR42707:SF3">
    <property type="entry name" value="ACYL-COA DEHYDROGENASE AIDB-RELATED"/>
    <property type="match status" value="1"/>
</dbReference>
<sequence>MDTRERFSTHVVENQPPALAPYDAWTTDLPLREALAREGGGWAEAGVAAYGALAGGELMEWGRLANECRPRLQSFDRRGRRIDQVEFHPAYHQLMATAVAHGVPNFAWRHAGRPGAHVARAALMFLHNQADQGSSCPLTMTYACVPALRHQPELADAWLPRVFDGRYDPRHVPAWEKPGNTLGMGMTEKQGGSDVRSNSTRATPVAAPGPGRLYELVGHKWFFSAPMCDGFLVLAQAAGGLSCFLLPRFAPDGGLNAVRIQRLKDKLGDWSNASAEVEFQGALAWLVGEEGRGVATILQMVALTRLDCLLGSASLQRQALVQALHHARHRRAFGKVLSAQLLMRNVLADLALESEAATALAFRVARAVDAGERGDAGEAAFARLTTALGKYWVCKRTPAFVGEAMECLGGVGYVEETGLPRLYRQAPLNSIWEGSGNIQCLDVLRALAREPASAEAFFAELDAARGGHAALDAETTRLRERLRAPAETLEPQARHLAERMALALQASLLLRGAPAPVAEAFCESRLRGAGGLAFGTLPAGAAWDLLLERALP</sequence>
<name>A0A091B6Y5_9GAMM</name>
<keyword evidence="4" id="KW-0560">Oxidoreductase</keyword>
<dbReference type="InterPro" id="IPR006091">
    <property type="entry name" value="Acyl-CoA_Oxase/DH_mid-dom"/>
</dbReference>
<dbReference type="NCBIfam" id="NF008594">
    <property type="entry name" value="PRK11561.1"/>
    <property type="match status" value="1"/>
</dbReference>
<dbReference type="Pfam" id="PF18158">
    <property type="entry name" value="AidB_N"/>
    <property type="match status" value="1"/>
</dbReference>
<protein>
    <recommendedName>
        <fullName evidence="10">Acyl-CoA dehydrogenase</fullName>
    </recommendedName>
</protein>
<proteinExistence type="inferred from homology"/>
<dbReference type="STRING" id="1384054.N790_01740"/>
<dbReference type="SUPFAM" id="SSF56645">
    <property type="entry name" value="Acyl-CoA dehydrogenase NM domain-like"/>
    <property type="match status" value="1"/>
</dbReference>
<dbReference type="GO" id="GO:0003995">
    <property type="term" value="F:acyl-CoA dehydrogenase activity"/>
    <property type="evidence" value="ECO:0007669"/>
    <property type="project" value="TreeGrafter"/>
</dbReference>
<gene>
    <name evidence="8" type="ORF">N790_01740</name>
</gene>
<comment type="cofactor">
    <cofactor evidence="4">
        <name>FAD</name>
        <dbReference type="ChEBI" id="CHEBI:57692"/>
    </cofactor>
</comment>